<dbReference type="GO" id="GO:0097730">
    <property type="term" value="C:non-motile cilium"/>
    <property type="evidence" value="ECO:0007669"/>
    <property type="project" value="TreeGrafter"/>
</dbReference>
<sequence length="141" mass="16796">MITSPFSTTIDNGNDFGLHVDDDDQTIRLIQPEIWQKSQQLQELINLFLEKNDDFKKIVSTFVQSLNDVGEMIEREKIKAIGSRSLIKALEMKRDSLREQYRNMIREKKIELERMQLEHELLRQEELKQQNLLGILRQLKR</sequence>
<organism evidence="5">
    <name type="scientific">Dermatophagoides farinae</name>
    <name type="common">American house dust mite</name>
    <dbReference type="NCBI Taxonomy" id="6954"/>
    <lineage>
        <taxon>Eukaryota</taxon>
        <taxon>Metazoa</taxon>
        <taxon>Ecdysozoa</taxon>
        <taxon>Arthropoda</taxon>
        <taxon>Chelicerata</taxon>
        <taxon>Arachnida</taxon>
        <taxon>Acari</taxon>
        <taxon>Acariformes</taxon>
        <taxon>Sarcoptiformes</taxon>
        <taxon>Astigmata</taxon>
        <taxon>Psoroptidia</taxon>
        <taxon>Analgoidea</taxon>
        <taxon>Pyroglyphidae</taxon>
        <taxon>Dermatophagoidinae</taxon>
        <taxon>Dermatophagoides</taxon>
    </lineage>
</organism>
<dbReference type="GO" id="GO:0060271">
    <property type="term" value="P:cilium assembly"/>
    <property type="evidence" value="ECO:0007669"/>
    <property type="project" value="TreeGrafter"/>
</dbReference>
<name>A0A9D4NY17_DERFA</name>
<protein>
    <submittedName>
        <fullName evidence="5">Uncharacterized protein</fullName>
    </submittedName>
</protein>
<keyword evidence="3" id="KW-0966">Cell projection</keyword>
<feature type="coiled-coil region" evidence="4">
    <location>
        <begin position="87"/>
        <end position="127"/>
    </location>
</feature>
<dbReference type="GO" id="GO:0005737">
    <property type="term" value="C:cytoplasm"/>
    <property type="evidence" value="ECO:0007669"/>
    <property type="project" value="TreeGrafter"/>
</dbReference>
<evidence type="ECO:0000256" key="1">
    <source>
        <dbReference type="ARBA" id="ARBA00004138"/>
    </source>
</evidence>
<dbReference type="GO" id="GO:0036064">
    <property type="term" value="C:ciliary basal body"/>
    <property type="evidence" value="ECO:0007669"/>
    <property type="project" value="TreeGrafter"/>
</dbReference>
<dbReference type="GO" id="GO:0061512">
    <property type="term" value="P:protein localization to cilium"/>
    <property type="evidence" value="ECO:0007669"/>
    <property type="project" value="TreeGrafter"/>
</dbReference>
<dbReference type="AlphaFoldDB" id="A0A9D4NY17"/>
<dbReference type="Proteomes" id="UP000828236">
    <property type="component" value="Unassembled WGS sequence"/>
</dbReference>
<dbReference type="EMBL" id="SDOV01000005">
    <property type="protein sequence ID" value="KAH7640234.1"/>
    <property type="molecule type" value="Genomic_DNA"/>
</dbReference>
<evidence type="ECO:0000256" key="2">
    <source>
        <dbReference type="ARBA" id="ARBA00023054"/>
    </source>
</evidence>
<reference evidence="5" key="1">
    <citation type="submission" date="2020-06" db="EMBL/GenBank/DDBJ databases">
        <authorList>
            <person name="Ji K."/>
            <person name="Li J."/>
        </authorList>
    </citation>
    <scope>NUCLEOTIDE SEQUENCE</scope>
    <source>
        <strain evidence="5">JKM2019</strain>
        <tissue evidence="5">Whole body</tissue>
    </source>
</reference>
<dbReference type="GO" id="GO:0097546">
    <property type="term" value="C:ciliary base"/>
    <property type="evidence" value="ECO:0007669"/>
    <property type="project" value="TreeGrafter"/>
</dbReference>
<evidence type="ECO:0000256" key="3">
    <source>
        <dbReference type="ARBA" id="ARBA00023273"/>
    </source>
</evidence>
<evidence type="ECO:0000256" key="4">
    <source>
        <dbReference type="SAM" id="Coils"/>
    </source>
</evidence>
<dbReference type="Pfam" id="PF14931">
    <property type="entry name" value="IFT20"/>
    <property type="match status" value="1"/>
</dbReference>
<proteinExistence type="predicted"/>
<evidence type="ECO:0000313" key="5">
    <source>
        <dbReference type="EMBL" id="KAH7640234.1"/>
    </source>
</evidence>
<dbReference type="PANTHER" id="PTHR31978">
    <property type="entry name" value="INTRAFLAGELLAR TRANSPORT PROTEIN 20 HOMOLOG"/>
    <property type="match status" value="1"/>
</dbReference>
<gene>
    <name evidence="5" type="ORF">HUG17_7701</name>
</gene>
<reference evidence="5" key="2">
    <citation type="journal article" date="2021" name="World Allergy Organ. J.">
        <title>Chromosome-level assembly of Dermatophagoides farinae genome and transcriptome reveals two novel allergens Der f 37 and Der f 39.</title>
        <authorList>
            <person name="Chen J."/>
            <person name="Cai Z."/>
            <person name="Fan D."/>
            <person name="Hu J."/>
            <person name="Hou Y."/>
            <person name="He Y."/>
            <person name="Zhang Z."/>
            <person name="Zhao Z."/>
            <person name="Gao P."/>
            <person name="Hu W."/>
            <person name="Sun J."/>
            <person name="Li J."/>
            <person name="Ji K."/>
        </authorList>
    </citation>
    <scope>NUCLEOTIDE SEQUENCE</scope>
    <source>
        <strain evidence="5">JKM2019</strain>
    </source>
</reference>
<comment type="caution">
    <text evidence="5">The sequence shown here is derived from an EMBL/GenBank/DDBJ whole genome shotgun (WGS) entry which is preliminary data.</text>
</comment>
<dbReference type="InterPro" id="IPR028172">
    <property type="entry name" value="FT20"/>
</dbReference>
<dbReference type="GO" id="GO:0005813">
    <property type="term" value="C:centrosome"/>
    <property type="evidence" value="ECO:0007669"/>
    <property type="project" value="TreeGrafter"/>
</dbReference>
<keyword evidence="2 4" id="KW-0175">Coiled coil</keyword>
<dbReference type="PANTHER" id="PTHR31978:SF1">
    <property type="entry name" value="INTRAFLAGELLAR TRANSPORT PROTEIN 20 HOMOLOG"/>
    <property type="match status" value="1"/>
</dbReference>
<dbReference type="GO" id="GO:0030990">
    <property type="term" value="C:intraciliary transport particle"/>
    <property type="evidence" value="ECO:0007669"/>
    <property type="project" value="TreeGrafter"/>
</dbReference>
<comment type="subcellular location">
    <subcellularLocation>
        <location evidence="1">Cell projection</location>
        <location evidence="1">Cilium</location>
    </subcellularLocation>
</comment>
<accession>A0A9D4NY17</accession>